<evidence type="ECO:0000313" key="5">
    <source>
        <dbReference type="EMBL" id="MDN4119686.1"/>
    </source>
</evidence>
<dbReference type="Pfam" id="PF13458">
    <property type="entry name" value="Peripla_BP_6"/>
    <property type="match status" value="1"/>
</dbReference>
<sequence length="442" mass="49401">MEMRTKLKVLAAGLAFTATTLALAPAFAAEETQYIPLLAYRTGSFAPLGIPWADGKQDYLHLVNERDGGVNGVKLVFEECETAYATDRGVECYERMKGRHGGASGFDTQSTGITFALTDKAIVDGVPIETMGYGLSQSANGSVFKWNFPLLGTYWTAADVMIQDIAKRVGEDKLKDQRIALVYHDSPYGKEPIQLLQARAKEQGFTLDLYPVTAPGVEQKSTWLQIRQRRPDFILLWSAGIMTPTALREAQAVGYPRDKMYGIWWAASESDVADLGASAKGYKGITIHNSADHGEVHKQVKELLHDQGKGAENRGRYLGTLAHTRGMMISMLQVEAIRRAQEEFGKGKRMTPEQVRWGFENLDLTDEKLKELGFEGIMRPVKTSCSNHMGDDWARIAEWDGNKFVVVSDWYQSDKHFVDPLVKEMADRYATEKRITPRECAE</sequence>
<dbReference type="Gene3D" id="3.40.50.2300">
    <property type="match status" value="2"/>
</dbReference>
<dbReference type="InterPro" id="IPR028081">
    <property type="entry name" value="Leu-bd"/>
</dbReference>
<dbReference type="PANTHER" id="PTHR47235:SF1">
    <property type="entry name" value="BLR6548 PROTEIN"/>
    <property type="match status" value="1"/>
</dbReference>
<comment type="similarity">
    <text evidence="1">Belongs to the leucine-binding protein family.</text>
</comment>
<dbReference type="Proteomes" id="UP001168613">
    <property type="component" value="Unassembled WGS sequence"/>
</dbReference>
<feature type="signal peptide" evidence="3">
    <location>
        <begin position="1"/>
        <end position="28"/>
    </location>
</feature>
<evidence type="ECO:0000256" key="3">
    <source>
        <dbReference type="SAM" id="SignalP"/>
    </source>
</evidence>
<name>A0ABT8EEG5_9BURK</name>
<gene>
    <name evidence="5" type="ORF">LMS43_00135</name>
</gene>
<comment type="caution">
    <text evidence="5">The sequence shown here is derived from an EMBL/GenBank/DDBJ whole genome shotgun (WGS) entry which is preliminary data.</text>
</comment>
<evidence type="ECO:0000256" key="1">
    <source>
        <dbReference type="ARBA" id="ARBA00010062"/>
    </source>
</evidence>
<keyword evidence="6" id="KW-1185">Reference proteome</keyword>
<dbReference type="EMBL" id="JAJHNU010000001">
    <property type="protein sequence ID" value="MDN4119686.1"/>
    <property type="molecule type" value="Genomic_DNA"/>
</dbReference>
<evidence type="ECO:0000259" key="4">
    <source>
        <dbReference type="Pfam" id="PF13458"/>
    </source>
</evidence>
<dbReference type="CDD" id="cd06334">
    <property type="entry name" value="PBP1_ABC_ligand_binding-like"/>
    <property type="match status" value="1"/>
</dbReference>
<accession>A0ABT8EEG5</accession>
<dbReference type="PANTHER" id="PTHR47235">
    <property type="entry name" value="BLR6548 PROTEIN"/>
    <property type="match status" value="1"/>
</dbReference>
<organism evidence="5 6">
    <name type="scientific">Alcaligenes endophyticus</name>
    <dbReference type="NCBI Taxonomy" id="1929088"/>
    <lineage>
        <taxon>Bacteria</taxon>
        <taxon>Pseudomonadati</taxon>
        <taxon>Pseudomonadota</taxon>
        <taxon>Betaproteobacteria</taxon>
        <taxon>Burkholderiales</taxon>
        <taxon>Alcaligenaceae</taxon>
        <taxon>Alcaligenes</taxon>
    </lineage>
</organism>
<evidence type="ECO:0000313" key="6">
    <source>
        <dbReference type="Proteomes" id="UP001168613"/>
    </source>
</evidence>
<dbReference type="SUPFAM" id="SSF53822">
    <property type="entry name" value="Periplasmic binding protein-like I"/>
    <property type="match status" value="1"/>
</dbReference>
<evidence type="ECO:0000256" key="2">
    <source>
        <dbReference type="ARBA" id="ARBA00022729"/>
    </source>
</evidence>
<dbReference type="RefSeq" id="WP_266124724.1">
    <property type="nucleotide sequence ID" value="NZ_JAJHNU010000001.1"/>
</dbReference>
<protein>
    <submittedName>
        <fullName evidence="5">ABC transporter substrate-binding protein</fullName>
    </submittedName>
</protein>
<feature type="chain" id="PRO_5047059189" evidence="3">
    <location>
        <begin position="29"/>
        <end position="442"/>
    </location>
</feature>
<proteinExistence type="inferred from homology"/>
<reference evidence="5" key="1">
    <citation type="submission" date="2021-11" db="EMBL/GenBank/DDBJ databases">
        <title>Draft genome sequence of Alcaligenes endophyticus type strain CCUG 75668T.</title>
        <authorList>
            <person name="Salva-Serra F."/>
            <person name="Duran R.E."/>
            <person name="Seeger M."/>
            <person name="Moore E.R.B."/>
            <person name="Jaen-Luchoro D."/>
        </authorList>
    </citation>
    <scope>NUCLEOTIDE SEQUENCE</scope>
    <source>
        <strain evidence="5">CCUG 75668</strain>
    </source>
</reference>
<keyword evidence="2 3" id="KW-0732">Signal</keyword>
<feature type="domain" description="Leucine-binding protein" evidence="4">
    <location>
        <begin position="33"/>
        <end position="401"/>
    </location>
</feature>
<dbReference type="InterPro" id="IPR028082">
    <property type="entry name" value="Peripla_BP_I"/>
</dbReference>